<feature type="region of interest" description="Disordered" evidence="1">
    <location>
        <begin position="60"/>
        <end position="92"/>
    </location>
</feature>
<accession>A0ABR1QT42</accession>
<dbReference type="RefSeq" id="XP_066705166.1">
    <property type="nucleotide sequence ID" value="XM_066836273.1"/>
</dbReference>
<keyword evidence="2" id="KW-0732">Signal</keyword>
<sequence length="291" mass="30287">MAHEYLLIYLLATARSALAAALPLWPTMPPVYNQTEIPYVTTLCSTFQYYPSIASVITSPSPSASPSPSSTVAASPSAQDVGGATPTTTEPPSLLTISVVNSHTAAISTTHNSNAGAPSPVSGSLMPGTLAAGATEAIAVPTDWAGIISVNDAQYPPSDKNSLIEANYQYREAERYAIADVDTKIFVDKALRNGFTLPITCSCNNIGVTGCNKDLFSLSSCPLPTVAGSCANPLRSDIGASAANPFFAPCQNAAYTYPNDNKANSQNECQDGQIVCCVGSSCPPSYKQSKD</sequence>
<feature type="chain" id="PRO_5045437943" description="Thaumatin-like protein" evidence="2">
    <location>
        <begin position="20"/>
        <end position="291"/>
    </location>
</feature>
<feature type="signal peptide" evidence="2">
    <location>
        <begin position="1"/>
        <end position="19"/>
    </location>
</feature>
<evidence type="ECO:0008006" key="5">
    <source>
        <dbReference type="Google" id="ProtNLM"/>
    </source>
</evidence>
<dbReference type="InterPro" id="IPR037176">
    <property type="entry name" value="Osmotin/thaumatin-like_sf"/>
</dbReference>
<protein>
    <recommendedName>
        <fullName evidence="5">Thaumatin-like protein</fullName>
    </recommendedName>
</protein>
<evidence type="ECO:0000313" key="4">
    <source>
        <dbReference type="Proteomes" id="UP001391051"/>
    </source>
</evidence>
<organism evidence="3 4">
    <name type="scientific">Apiospora aurea</name>
    <dbReference type="NCBI Taxonomy" id="335848"/>
    <lineage>
        <taxon>Eukaryota</taxon>
        <taxon>Fungi</taxon>
        <taxon>Dikarya</taxon>
        <taxon>Ascomycota</taxon>
        <taxon>Pezizomycotina</taxon>
        <taxon>Sordariomycetes</taxon>
        <taxon>Xylariomycetidae</taxon>
        <taxon>Amphisphaeriales</taxon>
        <taxon>Apiosporaceae</taxon>
        <taxon>Apiospora</taxon>
    </lineage>
</organism>
<dbReference type="EMBL" id="JAQQWE010000001">
    <property type="protein sequence ID" value="KAK7965774.1"/>
    <property type="molecule type" value="Genomic_DNA"/>
</dbReference>
<gene>
    <name evidence="3" type="ORF">PG986_000051</name>
</gene>
<keyword evidence="4" id="KW-1185">Reference proteome</keyword>
<reference evidence="3 4" key="1">
    <citation type="submission" date="2023-01" db="EMBL/GenBank/DDBJ databases">
        <title>Analysis of 21 Apiospora genomes using comparative genomics revels a genus with tremendous synthesis potential of carbohydrate active enzymes and secondary metabolites.</title>
        <authorList>
            <person name="Sorensen T."/>
        </authorList>
    </citation>
    <scope>NUCLEOTIDE SEQUENCE [LARGE SCALE GENOMIC DNA]</scope>
    <source>
        <strain evidence="3 4">CBS 24483</strain>
    </source>
</reference>
<proteinExistence type="predicted"/>
<name>A0ABR1QT42_9PEZI</name>
<dbReference type="SUPFAM" id="SSF49870">
    <property type="entry name" value="Osmotin, thaumatin-like protein"/>
    <property type="match status" value="1"/>
</dbReference>
<comment type="caution">
    <text evidence="3">The sequence shown here is derived from an EMBL/GenBank/DDBJ whole genome shotgun (WGS) entry which is preliminary data.</text>
</comment>
<evidence type="ECO:0000313" key="3">
    <source>
        <dbReference type="EMBL" id="KAK7965774.1"/>
    </source>
</evidence>
<feature type="compositionally biased region" description="Low complexity" evidence="1">
    <location>
        <begin position="60"/>
        <end position="78"/>
    </location>
</feature>
<evidence type="ECO:0000256" key="1">
    <source>
        <dbReference type="SAM" id="MobiDB-lite"/>
    </source>
</evidence>
<dbReference type="Proteomes" id="UP001391051">
    <property type="component" value="Unassembled WGS sequence"/>
</dbReference>
<dbReference type="GeneID" id="92069335"/>
<evidence type="ECO:0000256" key="2">
    <source>
        <dbReference type="SAM" id="SignalP"/>
    </source>
</evidence>